<dbReference type="EMBL" id="LKCM01000427">
    <property type="protein sequence ID" value="KPQ41138.1"/>
    <property type="molecule type" value="Genomic_DNA"/>
</dbReference>
<dbReference type="Gene3D" id="3.40.50.150">
    <property type="entry name" value="Vaccinia Virus protein VP39"/>
    <property type="match status" value="1"/>
</dbReference>
<dbReference type="Proteomes" id="UP000050360">
    <property type="component" value="Unassembled WGS sequence"/>
</dbReference>
<dbReference type="InterPro" id="IPR013691">
    <property type="entry name" value="MeTrfase_14"/>
</dbReference>
<accession>A0A0N8KQ48</accession>
<dbReference type="Pfam" id="PF08484">
    <property type="entry name" value="Methyltransf_14"/>
    <property type="match status" value="1"/>
</dbReference>
<protein>
    <recommendedName>
        <fullName evidence="1">C-methyltransferase domain-containing protein</fullName>
    </recommendedName>
</protein>
<dbReference type="Pfam" id="PF13489">
    <property type="entry name" value="Methyltransf_23"/>
    <property type="match status" value="1"/>
</dbReference>
<dbReference type="Gene3D" id="3.40.50.720">
    <property type="entry name" value="NAD(P)-binding Rossmann-like Domain"/>
    <property type="match status" value="1"/>
</dbReference>
<feature type="domain" description="C-methyltransferase" evidence="1">
    <location>
        <begin position="274"/>
        <end position="384"/>
    </location>
</feature>
<reference evidence="2 3" key="1">
    <citation type="submission" date="2015-09" db="EMBL/GenBank/DDBJ databases">
        <title>A metagenomics-based metabolic model of nitrate-dependent anaerobic oxidation of methane by Methanoperedens-like archaea.</title>
        <authorList>
            <person name="Arshad A."/>
            <person name="Speth D.R."/>
            <person name="De Graaf R.M."/>
            <person name="Op Den Camp H.J."/>
            <person name="Jetten M.S."/>
            <person name="Welte C.U."/>
        </authorList>
    </citation>
    <scope>NUCLEOTIDE SEQUENCE [LARGE SCALE GENOMIC DNA]</scope>
</reference>
<evidence type="ECO:0000313" key="2">
    <source>
        <dbReference type="EMBL" id="KPQ41138.1"/>
    </source>
</evidence>
<dbReference type="AlphaFoldDB" id="A0A0N8KQ48"/>
<gene>
    <name evidence="2" type="ORF">MPEBLZ_04309</name>
</gene>
<evidence type="ECO:0000259" key="1">
    <source>
        <dbReference type="Pfam" id="PF08484"/>
    </source>
</evidence>
<organism evidence="2 3">
    <name type="scientific">Candidatus Methanoperedens nitratireducens</name>
    <dbReference type="NCBI Taxonomy" id="1392998"/>
    <lineage>
        <taxon>Archaea</taxon>
        <taxon>Methanobacteriati</taxon>
        <taxon>Methanobacteriota</taxon>
        <taxon>Stenosarchaea group</taxon>
        <taxon>Methanomicrobia</taxon>
        <taxon>Methanosarcinales</taxon>
        <taxon>ANME-2 cluster</taxon>
        <taxon>Candidatus Methanoperedentaceae</taxon>
        <taxon>Candidatus Methanoperedens</taxon>
    </lineage>
</organism>
<evidence type="ECO:0000313" key="3">
    <source>
        <dbReference type="Proteomes" id="UP000050360"/>
    </source>
</evidence>
<comment type="caution">
    <text evidence="2">The sequence shown here is derived from an EMBL/GenBank/DDBJ whole genome shotgun (WGS) entry which is preliminary data.</text>
</comment>
<dbReference type="SUPFAM" id="SSF53335">
    <property type="entry name" value="S-adenosyl-L-methionine-dependent methyltransferases"/>
    <property type="match status" value="1"/>
</dbReference>
<dbReference type="PANTHER" id="PTHR43861">
    <property type="entry name" value="TRANS-ACONITATE 2-METHYLTRANSFERASE-RELATED"/>
    <property type="match status" value="1"/>
</dbReference>
<proteinExistence type="predicted"/>
<name>A0A0N8KQ48_9EURY</name>
<sequence>MVNNKNIRKESICPVCKSSNTDVFLEIPDVPVHCNLLWETSDDALNAPRSDIILVLCEDCEHIFNCAFDPRLMEYTQQYENSLHFSQIFQGYAKELADRLIETYNLHGKSIIEIGCGKGDFLKLLCKTGKNRGVGFDSSYENVGETPCPDPEITFIKDFYSQRYLNYRADFICCRQVLEHIESPVDFLTDIRKMIGDNRTIVFFEVPNVDYTLKDLGIWDLIYEHRSFFSKRSLAYLFASCGFSIFALNDSYNGQFLFIEAIACTSQSCRKTDYESNMKLLLDQFVRKFHTKIRTWKKEIKTVEKSGQKIVLWGAGSKGVTFLNMIGAKKQIEYVIDINPRKQGKYIPGTGQKICSPEFLREYQPDKIIIMNAIYKNEIQQIMNGLGVSAQLIFV</sequence>
<dbReference type="InterPro" id="IPR029063">
    <property type="entry name" value="SAM-dependent_MTases_sf"/>
</dbReference>